<organism evidence="1">
    <name type="scientific">bioreactor metagenome</name>
    <dbReference type="NCBI Taxonomy" id="1076179"/>
    <lineage>
        <taxon>unclassified sequences</taxon>
        <taxon>metagenomes</taxon>
        <taxon>ecological metagenomes</taxon>
    </lineage>
</organism>
<proteinExistence type="predicted"/>
<dbReference type="AlphaFoldDB" id="A0A645FH83"/>
<sequence length="112" mass="12357">MNFRVGRVIELLRQEITGVRSSQLFRFADGTAQAFGTGGQDQLSTIGPQQHATFFAHGLWHHQHTFITAGGSHKRQRNTGIAAGRFNDDAVFVDQTIAFGRIDHGDTNAILH</sequence>
<name>A0A645FH83_9ZZZZ</name>
<comment type="caution">
    <text evidence="1">The sequence shown here is derived from an EMBL/GenBank/DDBJ whole genome shotgun (WGS) entry which is preliminary data.</text>
</comment>
<protein>
    <submittedName>
        <fullName evidence="1">Uncharacterized protein</fullName>
    </submittedName>
</protein>
<reference evidence="1" key="1">
    <citation type="submission" date="2019-08" db="EMBL/GenBank/DDBJ databases">
        <authorList>
            <person name="Kucharzyk K."/>
            <person name="Murdoch R.W."/>
            <person name="Higgins S."/>
            <person name="Loffler F."/>
        </authorList>
    </citation>
    <scope>NUCLEOTIDE SEQUENCE</scope>
</reference>
<accession>A0A645FH83</accession>
<evidence type="ECO:0000313" key="1">
    <source>
        <dbReference type="EMBL" id="MPN12872.1"/>
    </source>
</evidence>
<dbReference type="EMBL" id="VSSQ01059292">
    <property type="protein sequence ID" value="MPN12872.1"/>
    <property type="molecule type" value="Genomic_DNA"/>
</dbReference>
<gene>
    <name evidence="1" type="ORF">SDC9_160192</name>
</gene>